<feature type="binding site" evidence="7">
    <location>
        <position position="527"/>
    </location>
    <ligand>
        <name>Zn(2+)</name>
        <dbReference type="ChEBI" id="CHEBI:29105"/>
        <label>1</label>
    </ligand>
</feature>
<dbReference type="PANTHER" id="PTHR11347">
    <property type="entry name" value="CYCLIC NUCLEOTIDE PHOSPHODIESTERASE"/>
    <property type="match status" value="1"/>
</dbReference>
<feature type="coiled-coil region" evidence="9">
    <location>
        <begin position="605"/>
        <end position="632"/>
    </location>
</feature>
<evidence type="ECO:0000256" key="8">
    <source>
        <dbReference type="RuleBase" id="RU363067"/>
    </source>
</evidence>
<accession>A0AAN8P910</accession>
<dbReference type="CDD" id="cd00077">
    <property type="entry name" value="HDc"/>
    <property type="match status" value="1"/>
</dbReference>
<dbReference type="InterPro" id="IPR002073">
    <property type="entry name" value="PDEase_catalytic_dom"/>
</dbReference>
<comment type="caution">
    <text evidence="11">The sequence shown here is derived from an EMBL/GenBank/DDBJ whole genome shotgun (WGS) entry which is preliminary data.</text>
</comment>
<evidence type="ECO:0000256" key="7">
    <source>
        <dbReference type="PIRSR" id="PIRSR623088-3"/>
    </source>
</evidence>
<dbReference type="GO" id="GO:0004114">
    <property type="term" value="F:3',5'-cyclic-nucleotide phosphodiesterase activity"/>
    <property type="evidence" value="ECO:0007669"/>
    <property type="project" value="InterPro"/>
</dbReference>
<protein>
    <recommendedName>
        <fullName evidence="8">Phosphodiesterase</fullName>
        <ecNumber evidence="8">3.1.4.-</ecNumber>
    </recommendedName>
</protein>
<feature type="binding site" evidence="6">
    <location>
        <position position="579"/>
    </location>
    <ligand>
        <name>AMP</name>
        <dbReference type="ChEBI" id="CHEBI:456215"/>
    </ligand>
</feature>
<feature type="active site" description="Proton donor" evidence="5">
    <location>
        <position position="378"/>
    </location>
</feature>
<dbReference type="InterPro" id="IPR029016">
    <property type="entry name" value="GAF-like_dom_sf"/>
</dbReference>
<evidence type="ECO:0000256" key="5">
    <source>
        <dbReference type="PIRSR" id="PIRSR623088-1"/>
    </source>
</evidence>
<dbReference type="SMART" id="SM00065">
    <property type="entry name" value="GAF"/>
    <property type="match status" value="1"/>
</dbReference>
<dbReference type="GO" id="GO:0046872">
    <property type="term" value="F:metal ion binding"/>
    <property type="evidence" value="ECO:0007669"/>
    <property type="project" value="UniProtKB-KW"/>
</dbReference>
<feature type="domain" description="PDEase" evidence="10">
    <location>
        <begin position="303"/>
        <end position="622"/>
    </location>
</feature>
<evidence type="ECO:0000256" key="6">
    <source>
        <dbReference type="PIRSR" id="PIRSR623088-2"/>
    </source>
</evidence>
<organism evidence="11 12">
    <name type="scientific">Patella caerulea</name>
    <name type="common">Rayed Mediterranean limpet</name>
    <dbReference type="NCBI Taxonomy" id="87958"/>
    <lineage>
        <taxon>Eukaryota</taxon>
        <taxon>Metazoa</taxon>
        <taxon>Spiralia</taxon>
        <taxon>Lophotrochozoa</taxon>
        <taxon>Mollusca</taxon>
        <taxon>Gastropoda</taxon>
        <taxon>Patellogastropoda</taxon>
        <taxon>Patelloidea</taxon>
        <taxon>Patellidae</taxon>
        <taxon>Patella</taxon>
    </lineage>
</organism>
<dbReference type="Pfam" id="PF00233">
    <property type="entry name" value="PDEase_I"/>
    <property type="match status" value="1"/>
</dbReference>
<dbReference type="PROSITE" id="PS00126">
    <property type="entry name" value="PDEASE_I_1"/>
    <property type="match status" value="1"/>
</dbReference>
<dbReference type="PRINTS" id="PR00387">
    <property type="entry name" value="PDIESTERASE1"/>
</dbReference>
<dbReference type="AlphaFoldDB" id="A0AAN8P910"/>
<evidence type="ECO:0000256" key="3">
    <source>
        <dbReference type="ARBA" id="ARBA00022723"/>
    </source>
</evidence>
<feature type="binding site" evidence="6">
    <location>
        <begin position="378"/>
        <end position="382"/>
    </location>
    <ligand>
        <name>AMP</name>
        <dbReference type="ChEBI" id="CHEBI:456215"/>
    </ligand>
</feature>
<reference evidence="11 12" key="1">
    <citation type="submission" date="2024-01" db="EMBL/GenBank/DDBJ databases">
        <title>The genome of the rayed Mediterranean limpet Patella caerulea (Linnaeus, 1758).</title>
        <authorList>
            <person name="Anh-Thu Weber A."/>
            <person name="Halstead-Nussloch G."/>
        </authorList>
    </citation>
    <scope>NUCLEOTIDE SEQUENCE [LARGE SCALE GENOMIC DNA]</scope>
    <source>
        <strain evidence="11">AATW-2023a</strain>
        <tissue evidence="11">Whole specimen</tissue>
    </source>
</reference>
<dbReference type="SUPFAM" id="SSF109604">
    <property type="entry name" value="HD-domain/PDEase-like"/>
    <property type="match status" value="1"/>
</dbReference>
<dbReference type="Proteomes" id="UP001347796">
    <property type="component" value="Unassembled WGS sequence"/>
</dbReference>
<dbReference type="InterPro" id="IPR023174">
    <property type="entry name" value="PDEase_CS"/>
</dbReference>
<feature type="binding site" evidence="6">
    <location>
        <position position="417"/>
    </location>
    <ligand>
        <name>AMP</name>
        <dbReference type="ChEBI" id="CHEBI:456215"/>
    </ligand>
</feature>
<evidence type="ECO:0000256" key="1">
    <source>
        <dbReference type="ARBA" id="ARBA00007648"/>
    </source>
</evidence>
<name>A0AAN8P910_PATCE</name>
<keyword evidence="2" id="KW-0140">cGMP</keyword>
<evidence type="ECO:0000256" key="9">
    <source>
        <dbReference type="SAM" id="Coils"/>
    </source>
</evidence>
<keyword evidence="9" id="KW-0175">Coiled coil</keyword>
<feature type="binding site" evidence="7">
    <location>
        <position position="417"/>
    </location>
    <ligand>
        <name>Zn(2+)</name>
        <dbReference type="ChEBI" id="CHEBI:29105"/>
        <label>1</label>
    </ligand>
</feature>
<comment type="similarity">
    <text evidence="1 8">Belongs to the cyclic nucleotide phosphodiesterase family.</text>
</comment>
<evidence type="ECO:0000256" key="2">
    <source>
        <dbReference type="ARBA" id="ARBA00022535"/>
    </source>
</evidence>
<dbReference type="InterPro" id="IPR023088">
    <property type="entry name" value="PDEase"/>
</dbReference>
<evidence type="ECO:0000256" key="4">
    <source>
        <dbReference type="ARBA" id="ARBA00022801"/>
    </source>
</evidence>
<keyword evidence="12" id="KW-1185">Reference proteome</keyword>
<comment type="cofactor">
    <cofactor evidence="8">
        <name>a divalent metal cation</name>
        <dbReference type="ChEBI" id="CHEBI:60240"/>
    </cofactor>
    <text evidence="8">Binds 2 divalent metal cations per subunit. Site 1 may preferentially bind zinc ions, while site 2 has a preference for magnesium and/or manganese ions.</text>
</comment>
<evidence type="ECO:0000259" key="10">
    <source>
        <dbReference type="PROSITE" id="PS51845"/>
    </source>
</evidence>
<feature type="binding site" evidence="6">
    <location>
        <position position="527"/>
    </location>
    <ligand>
        <name>AMP</name>
        <dbReference type="ChEBI" id="CHEBI:456215"/>
    </ligand>
</feature>
<dbReference type="GO" id="GO:0007165">
    <property type="term" value="P:signal transduction"/>
    <property type="evidence" value="ECO:0007669"/>
    <property type="project" value="InterPro"/>
</dbReference>
<keyword evidence="3 7" id="KW-0479">Metal-binding</keyword>
<feature type="binding site" evidence="7">
    <location>
        <position position="416"/>
    </location>
    <ligand>
        <name>Zn(2+)</name>
        <dbReference type="ChEBI" id="CHEBI:29105"/>
        <label>1</label>
    </ligand>
</feature>
<dbReference type="SUPFAM" id="SSF55781">
    <property type="entry name" value="GAF domain-like"/>
    <property type="match status" value="2"/>
</dbReference>
<dbReference type="FunFam" id="3.30.450.40:FF:000005">
    <property type="entry name" value="Phosphodiesterase"/>
    <property type="match status" value="1"/>
</dbReference>
<dbReference type="Gene3D" id="1.10.1300.10">
    <property type="entry name" value="3'5'-cyclic nucleotide phosphodiesterase, catalytic domain"/>
    <property type="match status" value="1"/>
</dbReference>
<proteinExistence type="inferred from homology"/>
<dbReference type="EC" id="3.1.4.-" evidence="8"/>
<feature type="binding site" evidence="7">
    <location>
        <position position="382"/>
    </location>
    <ligand>
        <name>Zn(2+)</name>
        <dbReference type="ChEBI" id="CHEBI:29105"/>
        <label>1</label>
    </ligand>
</feature>
<evidence type="ECO:0000313" key="11">
    <source>
        <dbReference type="EMBL" id="KAK6170774.1"/>
    </source>
</evidence>
<dbReference type="InterPro" id="IPR003607">
    <property type="entry name" value="HD/PDEase_dom"/>
</dbReference>
<evidence type="ECO:0000313" key="12">
    <source>
        <dbReference type="Proteomes" id="UP001347796"/>
    </source>
</evidence>
<gene>
    <name evidence="11" type="ORF">SNE40_019084</name>
</gene>
<dbReference type="FunFam" id="1.10.1300.10:FF:000003">
    <property type="entry name" value="Phosphodiesterase"/>
    <property type="match status" value="1"/>
</dbReference>
<feature type="binding site" evidence="7">
    <location>
        <position position="417"/>
    </location>
    <ligand>
        <name>Zn(2+)</name>
        <dbReference type="ChEBI" id="CHEBI:29105"/>
        <label>2</label>
    </ligand>
</feature>
<sequence>MIRKPYGPIGYRMTVAAHAAVEKKSLLIKNIVQDTRFPKGIKPGNEIYTVICIPLVLPQGDLIAIGEIYRDGFKDPFNENDFQIANAMLTWNLCSLHLSQMNKCLETQQEMNDFLLDTTKILFDDVISIDTLLQNIMFHTKDLVSAERCALFLIDHDKKQLLADFFDEGKIEDGKQVFTKKQLRIPYDEGIVSLVAKTGVVVNVTDAQKDDRFTRNVDKETGYTTRNILCMPIIGKNKVIGVVELINSLAFDHFTKADENAFKMFAVYCALALHYSKLYSLLQSSQDQYKVAMEVLHYHILASDEEIEEVIKHPLPTLEQIPQELHTFDFYGGPYMDLLPKFFLYMIQDLFGFSMFDVNKLVHFILTVRKNYRHVMYHNWKHGFHVAHSLYMMVKTSDGLFTTNEAMALVLAGICHDLDHRGFNNAYFQKLHLPLAALYSTSVMEQHHYKQTVMILQSKDHDILSFLRADEYKEMLETIQQCIIATDLALYFSIQKVIANLIEDGTFDITVPEMRSHLLSLMMTGADLCAVSKPWETQHETAAEIYEEFYCQGDEEKKQGLVPIPMMDRDKKDEIPQQQVGFIRFICVPLYTTLSQILPATSCLLEGALSNATNWQELADKTQEEKAALDQDEESEK</sequence>
<dbReference type="Gene3D" id="3.30.450.40">
    <property type="match status" value="2"/>
</dbReference>
<keyword evidence="4 8" id="KW-0378">Hydrolase</keyword>
<dbReference type="PROSITE" id="PS51845">
    <property type="entry name" value="PDEASE_I_2"/>
    <property type="match status" value="1"/>
</dbReference>
<dbReference type="InterPro" id="IPR036971">
    <property type="entry name" value="PDEase_catalytic_dom_sf"/>
</dbReference>
<dbReference type="EMBL" id="JAZGQO010000014">
    <property type="protein sequence ID" value="KAK6170774.1"/>
    <property type="molecule type" value="Genomic_DNA"/>
</dbReference>
<dbReference type="Pfam" id="PF01590">
    <property type="entry name" value="GAF"/>
    <property type="match status" value="1"/>
</dbReference>
<dbReference type="InterPro" id="IPR003018">
    <property type="entry name" value="GAF"/>
</dbReference>
<dbReference type="SMART" id="SM00471">
    <property type="entry name" value="HDc"/>
    <property type="match status" value="1"/>
</dbReference>